<dbReference type="SUPFAM" id="SSF54593">
    <property type="entry name" value="Glyoxalase/Bleomycin resistance protein/Dihydroxybiphenyl dioxygenase"/>
    <property type="match status" value="1"/>
</dbReference>
<gene>
    <name evidence="2" type="ORF">FJ657_10575</name>
</gene>
<dbReference type="Proteomes" id="UP000316252">
    <property type="component" value="Unassembled WGS sequence"/>
</dbReference>
<sequence>MLKIRTFVWGVTDMRRAVAFWTAALDYEVKPGSDGEWTVLVPRDGETLPRFALQLATSEKPRRHHLDLQPDDAEAEIARLVSLGATRVDDWRYEDDADYTVLRDPEGNAFCVLDG</sequence>
<dbReference type="InterPro" id="IPR029068">
    <property type="entry name" value="Glyas_Bleomycin-R_OHBP_Dase"/>
</dbReference>
<dbReference type="AlphaFoldDB" id="A0A506Y729"/>
<comment type="caution">
    <text evidence="2">The sequence shown here is derived from an EMBL/GenBank/DDBJ whole genome shotgun (WGS) entry which is preliminary data.</text>
</comment>
<proteinExistence type="predicted"/>
<organism evidence="2 3">
    <name type="scientific">Schumannella soli</name>
    <dbReference type="NCBI Taxonomy" id="2590779"/>
    <lineage>
        <taxon>Bacteria</taxon>
        <taxon>Bacillati</taxon>
        <taxon>Actinomycetota</taxon>
        <taxon>Actinomycetes</taxon>
        <taxon>Micrococcales</taxon>
        <taxon>Microbacteriaceae</taxon>
        <taxon>Schumannella</taxon>
    </lineage>
</organism>
<dbReference type="Pfam" id="PF18029">
    <property type="entry name" value="Glyoxalase_6"/>
    <property type="match status" value="1"/>
</dbReference>
<accession>A0A506Y729</accession>
<dbReference type="OrthoDB" id="5524593at2"/>
<dbReference type="EMBL" id="VHQG01000002">
    <property type="protein sequence ID" value="TPW76229.1"/>
    <property type="molecule type" value="Genomic_DNA"/>
</dbReference>
<feature type="domain" description="VOC" evidence="1">
    <location>
        <begin position="3"/>
        <end position="115"/>
    </location>
</feature>
<dbReference type="RefSeq" id="WP_141163585.1">
    <property type="nucleotide sequence ID" value="NZ_VHQG01000002.1"/>
</dbReference>
<evidence type="ECO:0000259" key="1">
    <source>
        <dbReference type="PROSITE" id="PS51819"/>
    </source>
</evidence>
<dbReference type="PANTHER" id="PTHR35908">
    <property type="entry name" value="HYPOTHETICAL FUSION PROTEIN"/>
    <property type="match status" value="1"/>
</dbReference>
<evidence type="ECO:0000313" key="3">
    <source>
        <dbReference type="Proteomes" id="UP000316252"/>
    </source>
</evidence>
<dbReference type="InterPro" id="IPR037523">
    <property type="entry name" value="VOC_core"/>
</dbReference>
<dbReference type="Gene3D" id="3.10.180.10">
    <property type="entry name" value="2,3-Dihydroxybiphenyl 1,2-Dioxygenase, domain 1"/>
    <property type="match status" value="1"/>
</dbReference>
<dbReference type="CDD" id="cd06587">
    <property type="entry name" value="VOC"/>
    <property type="match status" value="1"/>
</dbReference>
<protein>
    <submittedName>
        <fullName evidence="2">VOC family protein</fullName>
    </submittedName>
</protein>
<reference evidence="2 3" key="1">
    <citation type="submission" date="2019-06" db="EMBL/GenBank/DDBJ databases">
        <authorList>
            <person name="Li F."/>
        </authorList>
    </citation>
    <scope>NUCLEOTIDE SEQUENCE [LARGE SCALE GENOMIC DNA]</scope>
    <source>
        <strain evidence="2 3">10F1D-1</strain>
    </source>
</reference>
<name>A0A506Y729_9MICO</name>
<dbReference type="InterPro" id="IPR041581">
    <property type="entry name" value="Glyoxalase_6"/>
</dbReference>
<keyword evidence="3" id="KW-1185">Reference proteome</keyword>
<dbReference type="PANTHER" id="PTHR35908:SF1">
    <property type="entry name" value="CONSERVED PROTEIN"/>
    <property type="match status" value="1"/>
</dbReference>
<dbReference type="PROSITE" id="PS51819">
    <property type="entry name" value="VOC"/>
    <property type="match status" value="1"/>
</dbReference>
<evidence type="ECO:0000313" key="2">
    <source>
        <dbReference type="EMBL" id="TPW76229.1"/>
    </source>
</evidence>